<dbReference type="Gene3D" id="1.10.510.10">
    <property type="entry name" value="Transferase(Phosphotransferase) domain 1"/>
    <property type="match status" value="1"/>
</dbReference>
<dbReference type="EC" id="2.7.11.1" evidence="8"/>
<accession>A0A518DMB8</accession>
<dbReference type="PANTHER" id="PTHR43289">
    <property type="entry name" value="MITOGEN-ACTIVATED PROTEIN KINASE KINASE KINASE 20-RELATED"/>
    <property type="match status" value="1"/>
</dbReference>
<dbReference type="Proteomes" id="UP000317648">
    <property type="component" value="Chromosome"/>
</dbReference>
<gene>
    <name evidence="8" type="primary">spk1_1</name>
    <name evidence="8" type="ORF">Pla8534_07580</name>
</gene>
<dbReference type="InterPro" id="IPR011009">
    <property type="entry name" value="Kinase-like_dom_sf"/>
</dbReference>
<evidence type="ECO:0000256" key="2">
    <source>
        <dbReference type="ARBA" id="ARBA00022741"/>
    </source>
</evidence>
<name>A0A518DMB8_9BACT</name>
<organism evidence="8 9">
    <name type="scientific">Lignipirellula cremea</name>
    <dbReference type="NCBI Taxonomy" id="2528010"/>
    <lineage>
        <taxon>Bacteria</taxon>
        <taxon>Pseudomonadati</taxon>
        <taxon>Planctomycetota</taxon>
        <taxon>Planctomycetia</taxon>
        <taxon>Pirellulales</taxon>
        <taxon>Pirellulaceae</taxon>
        <taxon>Lignipirellula</taxon>
    </lineage>
</organism>
<dbReference type="Gene3D" id="3.30.200.20">
    <property type="entry name" value="Phosphorylase Kinase, domain 1"/>
    <property type="match status" value="1"/>
</dbReference>
<dbReference type="GO" id="GO:0004674">
    <property type="term" value="F:protein serine/threonine kinase activity"/>
    <property type="evidence" value="ECO:0007669"/>
    <property type="project" value="UniProtKB-EC"/>
</dbReference>
<keyword evidence="6" id="KW-1133">Transmembrane helix</keyword>
<evidence type="ECO:0000256" key="4">
    <source>
        <dbReference type="ARBA" id="ARBA00022840"/>
    </source>
</evidence>
<proteinExistence type="predicted"/>
<keyword evidence="3 8" id="KW-0418">Kinase</keyword>
<evidence type="ECO:0000313" key="9">
    <source>
        <dbReference type="Proteomes" id="UP000317648"/>
    </source>
</evidence>
<dbReference type="Pfam" id="PF00069">
    <property type="entry name" value="Pkinase"/>
    <property type="match status" value="1"/>
</dbReference>
<dbReference type="RefSeq" id="WP_145049400.1">
    <property type="nucleotide sequence ID" value="NZ_CP036433.1"/>
</dbReference>
<dbReference type="GO" id="GO:0005524">
    <property type="term" value="F:ATP binding"/>
    <property type="evidence" value="ECO:0007669"/>
    <property type="project" value="UniProtKB-KW"/>
</dbReference>
<dbReference type="OrthoDB" id="6111975at2"/>
<evidence type="ECO:0000259" key="7">
    <source>
        <dbReference type="PROSITE" id="PS50011"/>
    </source>
</evidence>
<evidence type="ECO:0000313" key="8">
    <source>
        <dbReference type="EMBL" id="QDU92985.1"/>
    </source>
</evidence>
<dbReference type="PROSITE" id="PS50011">
    <property type="entry name" value="PROTEIN_KINASE_DOM"/>
    <property type="match status" value="1"/>
</dbReference>
<evidence type="ECO:0000256" key="3">
    <source>
        <dbReference type="ARBA" id="ARBA00022777"/>
    </source>
</evidence>
<reference evidence="8 9" key="1">
    <citation type="submission" date="2019-02" db="EMBL/GenBank/DDBJ databases">
        <title>Deep-cultivation of Planctomycetes and their phenomic and genomic characterization uncovers novel biology.</title>
        <authorList>
            <person name="Wiegand S."/>
            <person name="Jogler M."/>
            <person name="Boedeker C."/>
            <person name="Pinto D."/>
            <person name="Vollmers J."/>
            <person name="Rivas-Marin E."/>
            <person name="Kohn T."/>
            <person name="Peeters S.H."/>
            <person name="Heuer A."/>
            <person name="Rast P."/>
            <person name="Oberbeckmann S."/>
            <person name="Bunk B."/>
            <person name="Jeske O."/>
            <person name="Meyerdierks A."/>
            <person name="Storesund J.E."/>
            <person name="Kallscheuer N."/>
            <person name="Luecker S."/>
            <person name="Lage O.M."/>
            <person name="Pohl T."/>
            <person name="Merkel B.J."/>
            <person name="Hornburger P."/>
            <person name="Mueller R.-W."/>
            <person name="Bruemmer F."/>
            <person name="Labrenz M."/>
            <person name="Spormann A.M."/>
            <person name="Op den Camp H."/>
            <person name="Overmann J."/>
            <person name="Amann R."/>
            <person name="Jetten M.S.M."/>
            <person name="Mascher T."/>
            <person name="Medema M.H."/>
            <person name="Devos D.P."/>
            <person name="Kaster A.-K."/>
            <person name="Ovreas L."/>
            <person name="Rohde M."/>
            <person name="Galperin M.Y."/>
            <person name="Jogler C."/>
        </authorList>
    </citation>
    <scope>NUCLEOTIDE SEQUENCE [LARGE SCALE GENOMIC DNA]</scope>
    <source>
        <strain evidence="8 9">Pla85_3_4</strain>
    </source>
</reference>
<dbReference type="SUPFAM" id="SSF56112">
    <property type="entry name" value="Protein kinase-like (PK-like)"/>
    <property type="match status" value="1"/>
</dbReference>
<feature type="transmembrane region" description="Helical" evidence="6">
    <location>
        <begin position="325"/>
        <end position="348"/>
    </location>
</feature>
<dbReference type="PANTHER" id="PTHR43289:SF34">
    <property type="entry name" value="SERINE_THREONINE-PROTEIN KINASE YBDM-RELATED"/>
    <property type="match status" value="1"/>
</dbReference>
<dbReference type="KEGG" id="lcre:Pla8534_07580"/>
<keyword evidence="4" id="KW-0067">ATP-binding</keyword>
<keyword evidence="9" id="KW-1185">Reference proteome</keyword>
<dbReference type="CDD" id="cd14014">
    <property type="entry name" value="STKc_PknB_like"/>
    <property type="match status" value="1"/>
</dbReference>
<dbReference type="AlphaFoldDB" id="A0A518DMB8"/>
<keyword evidence="2" id="KW-0547">Nucleotide-binding</keyword>
<feature type="compositionally biased region" description="Basic and acidic residues" evidence="5">
    <location>
        <begin position="507"/>
        <end position="516"/>
    </location>
</feature>
<protein>
    <submittedName>
        <fullName evidence="8">Serine/threonine-protein kinase PK-1</fullName>
        <ecNumber evidence="8">2.7.11.1</ecNumber>
    </submittedName>
</protein>
<evidence type="ECO:0000256" key="1">
    <source>
        <dbReference type="ARBA" id="ARBA00022679"/>
    </source>
</evidence>
<keyword evidence="6" id="KW-0812">Transmembrane</keyword>
<evidence type="ECO:0000256" key="5">
    <source>
        <dbReference type="SAM" id="MobiDB-lite"/>
    </source>
</evidence>
<dbReference type="InterPro" id="IPR011990">
    <property type="entry name" value="TPR-like_helical_dom_sf"/>
</dbReference>
<dbReference type="Gene3D" id="1.25.40.10">
    <property type="entry name" value="Tetratricopeptide repeat domain"/>
    <property type="match status" value="1"/>
</dbReference>
<sequence>MNPTRIGPFVLEDNLRPDGKGSVFRGFHTKQRRNAAVKVLSAPLAAASVSACQEFSQEGKTLVELRHPHIARCYGGALDQMQGYLVHELIEGESLAALLARRERLTWDSALEITSQVCAALEHAHSAGFVHGLLSPEKILITEPLGEVKVLDFRVDRHSNPFTSTAAPSDNPFAYLAPEQLGSQPTTTVKIDLFSLGAILFHAISGQLPHQASTREEMLELRRTLRPPRLSSLALDCPVWLDDIVAQLLEPEPTDRPYGAGAVSLAFREASKKVTQRTGAVEHAAGGFSPLRRSLDNEEAKRLLGVNEVEPKPERRPFRIAIPGLLENTLFLVGALVIILGLTVWGFWPLSEQQLFDRGQALMATEDISDWNRARSSYFEPLLARFPDTAHAEEVRRQVDRISMRQAFNRMKLNYRLTRDPRSEGEAFYRKGWLAEEQGEETEALLVFRQMLREIEETEDNRPFLLLAQDRIDELSKQLLARPPLPEKSTDQDALIAPDVEESSVPPEKKTSPETP</sequence>
<dbReference type="EMBL" id="CP036433">
    <property type="protein sequence ID" value="QDU92985.1"/>
    <property type="molecule type" value="Genomic_DNA"/>
</dbReference>
<keyword evidence="6" id="KW-0472">Membrane</keyword>
<keyword evidence="1 8" id="KW-0808">Transferase</keyword>
<evidence type="ECO:0000256" key="6">
    <source>
        <dbReference type="SAM" id="Phobius"/>
    </source>
</evidence>
<feature type="domain" description="Protein kinase" evidence="7">
    <location>
        <begin position="9"/>
        <end position="268"/>
    </location>
</feature>
<dbReference type="InterPro" id="IPR000719">
    <property type="entry name" value="Prot_kinase_dom"/>
</dbReference>
<feature type="region of interest" description="Disordered" evidence="5">
    <location>
        <begin position="480"/>
        <end position="516"/>
    </location>
</feature>